<feature type="binding site" evidence="5">
    <location>
        <position position="140"/>
    </location>
    <ligand>
        <name>N(2)-acetyl-L-ornithine</name>
        <dbReference type="ChEBI" id="CHEBI:57805"/>
    </ligand>
</feature>
<comment type="catalytic activity">
    <reaction evidence="5">
        <text>N(2)-acetyl-L-ornithine + 2-oxoglutarate = N-acetyl-L-glutamate 5-semialdehyde + L-glutamate</text>
        <dbReference type="Rhea" id="RHEA:18049"/>
        <dbReference type="ChEBI" id="CHEBI:16810"/>
        <dbReference type="ChEBI" id="CHEBI:29123"/>
        <dbReference type="ChEBI" id="CHEBI:29985"/>
        <dbReference type="ChEBI" id="CHEBI:57805"/>
        <dbReference type="EC" id="2.6.1.11"/>
    </reaction>
</comment>
<comment type="similarity">
    <text evidence="5">Belongs to the class-III pyridoxal-phosphate-dependent aminotransferase family. ArgD subfamily.</text>
</comment>
<dbReference type="InterPro" id="IPR049704">
    <property type="entry name" value="Aminotrans_3_PPA_site"/>
</dbReference>
<dbReference type="RefSeq" id="WP_307405504.1">
    <property type="nucleotide sequence ID" value="NZ_JAUSUR010000001.1"/>
</dbReference>
<evidence type="ECO:0000313" key="7">
    <source>
        <dbReference type="Proteomes" id="UP001230220"/>
    </source>
</evidence>
<keyword evidence="1 5" id="KW-0032">Aminotransferase</keyword>
<dbReference type="CDD" id="cd00610">
    <property type="entry name" value="OAT_like"/>
    <property type="match status" value="1"/>
</dbReference>
<keyword evidence="4 5" id="KW-0663">Pyridoxal phosphate</keyword>
<keyword evidence="3 5" id="KW-0808">Transferase</keyword>
<evidence type="ECO:0000256" key="4">
    <source>
        <dbReference type="ARBA" id="ARBA00022898"/>
    </source>
</evidence>
<dbReference type="EMBL" id="JAUSUR010000001">
    <property type="protein sequence ID" value="MDQ0359956.1"/>
    <property type="molecule type" value="Genomic_DNA"/>
</dbReference>
<comment type="pathway">
    <text evidence="5">Amino-acid biosynthesis; L-arginine biosynthesis; N(2)-acetyl-L-ornithine from L-glutamate: step 4/4.</text>
</comment>
<keyword evidence="7" id="KW-1185">Reference proteome</keyword>
<evidence type="ECO:0000313" key="6">
    <source>
        <dbReference type="EMBL" id="MDQ0359956.1"/>
    </source>
</evidence>
<evidence type="ECO:0000256" key="3">
    <source>
        <dbReference type="ARBA" id="ARBA00022679"/>
    </source>
</evidence>
<keyword evidence="5" id="KW-0963">Cytoplasm</keyword>
<name>A0ABU0DZ93_9FIRM</name>
<dbReference type="PROSITE" id="PS00600">
    <property type="entry name" value="AA_TRANSFER_CLASS_3"/>
    <property type="match status" value="1"/>
</dbReference>
<sequence length="394" mass="43316">MNNTIKMKDALYIANTYNRYPLYAKYGNGCLIIDDEGKEYIDFTSGIGVTGLGHSFEPWVEATTKQLKDLEHISNLFYTKPAVEVAEKLCKKTDMKRVFFANSGAEANEGAIKVARKYAYDLYRGDRSEIITLKNSFHGRTLAALTATGQDSFHQNFGPFVDGFQYAEADNFEDLKNKISNKTLAIMVEIVQGEGGVVPLAKTYLDAIQDICDHQDILLIVDEVQTGIGRCGSFFAYMQYGLHPDIVTCAKGLGNGLPIAAILLGDKCADTLEFGDHGTTYGGNPVACAGASVVMDYMNDKLYAHVNQMGNLLTTKLSAMKYVKDVSGLGLMLGIEIDESINPRDVVMECMDKGILILTAKNKLRLLPPLVINEEEIEKGLNVLEEVLIKLGDN</sequence>
<feature type="binding site" evidence="5">
    <location>
        <position position="280"/>
    </location>
    <ligand>
        <name>pyridoxal 5'-phosphate</name>
        <dbReference type="ChEBI" id="CHEBI:597326"/>
    </ligand>
</feature>
<proteinExistence type="inferred from homology"/>
<reference evidence="6 7" key="1">
    <citation type="submission" date="2023-07" db="EMBL/GenBank/DDBJ databases">
        <title>Genomic Encyclopedia of Type Strains, Phase IV (KMG-IV): sequencing the most valuable type-strain genomes for metagenomic binning, comparative biology and taxonomic classification.</title>
        <authorList>
            <person name="Goeker M."/>
        </authorList>
    </citation>
    <scope>NUCLEOTIDE SEQUENCE [LARGE SCALE GENOMIC DNA]</scope>
    <source>
        <strain evidence="6 7">DSM 16784</strain>
    </source>
</reference>
<dbReference type="HAMAP" id="MF_01107">
    <property type="entry name" value="ArgD_aminotrans_3"/>
    <property type="match status" value="1"/>
</dbReference>
<dbReference type="Pfam" id="PF00202">
    <property type="entry name" value="Aminotran_3"/>
    <property type="match status" value="1"/>
</dbReference>
<comment type="subunit">
    <text evidence="5">Homodimer.</text>
</comment>
<evidence type="ECO:0000256" key="5">
    <source>
        <dbReference type="HAMAP-Rule" id="MF_01107"/>
    </source>
</evidence>
<dbReference type="EC" id="2.6.1.11" evidence="5"/>
<gene>
    <name evidence="5" type="primary">argD</name>
    <name evidence="6" type="ORF">J2S15_000687</name>
</gene>
<comment type="subcellular location">
    <subcellularLocation>
        <location evidence="5">Cytoplasm</location>
    </subcellularLocation>
</comment>
<dbReference type="SUPFAM" id="SSF53383">
    <property type="entry name" value="PLP-dependent transferases"/>
    <property type="match status" value="1"/>
</dbReference>
<dbReference type="Proteomes" id="UP001230220">
    <property type="component" value="Unassembled WGS sequence"/>
</dbReference>
<dbReference type="InterPro" id="IPR005814">
    <property type="entry name" value="Aminotrans_3"/>
</dbReference>
<organism evidence="6 7">
    <name type="scientific">Breznakia pachnodae</name>
    <dbReference type="NCBI Taxonomy" id="265178"/>
    <lineage>
        <taxon>Bacteria</taxon>
        <taxon>Bacillati</taxon>
        <taxon>Bacillota</taxon>
        <taxon>Erysipelotrichia</taxon>
        <taxon>Erysipelotrichales</taxon>
        <taxon>Erysipelotrichaceae</taxon>
        <taxon>Breznakia</taxon>
    </lineage>
</organism>
<dbReference type="PANTHER" id="PTHR11986:SF79">
    <property type="entry name" value="ACETYLORNITHINE AMINOTRANSFERASE, MITOCHONDRIAL"/>
    <property type="match status" value="1"/>
</dbReference>
<keyword evidence="5" id="KW-0055">Arginine biosynthesis</keyword>
<protein>
    <recommendedName>
        <fullName evidence="5">Acetylornithine aminotransferase</fullName>
        <shortName evidence="5">ACOAT</shortName>
        <ecNumber evidence="5">2.6.1.11</ecNumber>
    </recommendedName>
</protein>
<accession>A0ABU0DZ93</accession>
<feature type="binding site" evidence="5">
    <location>
        <position position="279"/>
    </location>
    <ligand>
        <name>N(2)-acetyl-L-ornithine</name>
        <dbReference type="ChEBI" id="CHEBI:57805"/>
    </ligand>
</feature>
<evidence type="ECO:0000256" key="1">
    <source>
        <dbReference type="ARBA" id="ARBA00022576"/>
    </source>
</evidence>
<dbReference type="PIRSF" id="PIRSF000521">
    <property type="entry name" value="Transaminase_4ab_Lys_Orn"/>
    <property type="match status" value="1"/>
</dbReference>
<dbReference type="GO" id="GO:0009016">
    <property type="term" value="F:succinyldiaminopimelate transaminase activity"/>
    <property type="evidence" value="ECO:0007669"/>
    <property type="project" value="UniProtKB-EC"/>
</dbReference>
<dbReference type="PANTHER" id="PTHR11986">
    <property type="entry name" value="AMINOTRANSFERASE CLASS III"/>
    <property type="match status" value="1"/>
</dbReference>
<evidence type="ECO:0000256" key="2">
    <source>
        <dbReference type="ARBA" id="ARBA00022605"/>
    </source>
</evidence>
<keyword evidence="2 5" id="KW-0028">Amino-acid biosynthesis</keyword>
<dbReference type="NCBIfam" id="NF002325">
    <property type="entry name" value="PRK01278.1"/>
    <property type="match status" value="1"/>
</dbReference>
<dbReference type="Gene3D" id="3.90.1150.10">
    <property type="entry name" value="Aspartate Aminotransferase, domain 1"/>
    <property type="match status" value="1"/>
</dbReference>
<feature type="binding site" evidence="5">
    <location>
        <position position="137"/>
    </location>
    <ligand>
        <name>pyridoxal 5'-phosphate</name>
        <dbReference type="ChEBI" id="CHEBI:597326"/>
    </ligand>
</feature>
<dbReference type="InterPro" id="IPR050103">
    <property type="entry name" value="Class-III_PLP-dep_AT"/>
</dbReference>
<feature type="binding site" evidence="5">
    <location>
        <begin position="104"/>
        <end position="105"/>
    </location>
    <ligand>
        <name>pyridoxal 5'-phosphate</name>
        <dbReference type="ChEBI" id="CHEBI:597326"/>
    </ligand>
</feature>
<dbReference type="Gene3D" id="3.40.640.10">
    <property type="entry name" value="Type I PLP-dependent aspartate aminotransferase-like (Major domain)"/>
    <property type="match status" value="1"/>
</dbReference>
<feature type="modified residue" description="N6-(pyridoxal phosphate)lysine" evidence="5">
    <location>
        <position position="251"/>
    </location>
</feature>
<dbReference type="GO" id="GO:0003992">
    <property type="term" value="F:N2-acetyl-L-ornithine:2-oxoglutarate 5-aminotransferase activity"/>
    <property type="evidence" value="ECO:0007669"/>
    <property type="project" value="UniProtKB-EC"/>
</dbReference>
<comment type="caution">
    <text evidence="6">The sequence shown here is derived from an EMBL/GenBank/DDBJ whole genome shotgun (WGS) entry which is preliminary data.</text>
</comment>
<dbReference type="NCBIfam" id="TIGR00707">
    <property type="entry name" value="argD"/>
    <property type="match status" value="1"/>
</dbReference>
<comment type="miscellaneous">
    <text evidence="5">May also have succinyldiaminopimelate aminotransferase activity, thus carrying out the corresponding step in lysine biosynthesis.</text>
</comment>
<dbReference type="InterPro" id="IPR015422">
    <property type="entry name" value="PyrdxlP-dep_Trfase_small"/>
</dbReference>
<dbReference type="InterPro" id="IPR015421">
    <property type="entry name" value="PyrdxlP-dep_Trfase_major"/>
</dbReference>
<comment type="cofactor">
    <cofactor evidence="5">
        <name>pyridoxal 5'-phosphate</name>
        <dbReference type="ChEBI" id="CHEBI:597326"/>
    </cofactor>
    <text evidence="5">Binds 1 pyridoxal phosphate per subunit.</text>
</comment>
<dbReference type="InterPro" id="IPR004636">
    <property type="entry name" value="AcOrn/SuccOrn_fam"/>
</dbReference>
<feature type="binding site" evidence="5">
    <location>
        <begin position="222"/>
        <end position="225"/>
    </location>
    <ligand>
        <name>pyridoxal 5'-phosphate</name>
        <dbReference type="ChEBI" id="CHEBI:597326"/>
    </ligand>
</feature>
<dbReference type="InterPro" id="IPR015424">
    <property type="entry name" value="PyrdxlP-dep_Trfase"/>
</dbReference>